<evidence type="ECO:0000313" key="2">
    <source>
        <dbReference type="Proteomes" id="UP001497680"/>
    </source>
</evidence>
<proteinExistence type="predicted"/>
<organism evidence="1 2">
    <name type="scientific">Hypoxylon rubiginosum</name>
    <dbReference type="NCBI Taxonomy" id="110542"/>
    <lineage>
        <taxon>Eukaryota</taxon>
        <taxon>Fungi</taxon>
        <taxon>Dikarya</taxon>
        <taxon>Ascomycota</taxon>
        <taxon>Pezizomycotina</taxon>
        <taxon>Sordariomycetes</taxon>
        <taxon>Xylariomycetidae</taxon>
        <taxon>Xylariales</taxon>
        <taxon>Hypoxylaceae</taxon>
        <taxon>Hypoxylon</taxon>
    </lineage>
</organism>
<dbReference type="Proteomes" id="UP001497680">
    <property type="component" value="Unassembled WGS sequence"/>
</dbReference>
<protein>
    <submittedName>
        <fullName evidence="1">N1221-domain-containing protein</fullName>
    </submittedName>
</protein>
<dbReference type="EMBL" id="MU394311">
    <property type="protein sequence ID" value="KAI6086936.1"/>
    <property type="molecule type" value="Genomic_DNA"/>
</dbReference>
<comment type="caution">
    <text evidence="1">The sequence shown here is derived from an EMBL/GenBank/DDBJ whole genome shotgun (WGS) entry which is preliminary data.</text>
</comment>
<evidence type="ECO:0000313" key="1">
    <source>
        <dbReference type="EMBL" id="KAI6086936.1"/>
    </source>
</evidence>
<keyword evidence="2" id="KW-1185">Reference proteome</keyword>
<name>A0ACC0D2S2_9PEZI</name>
<sequence length="1013" mass="113576">MNSLWSSRAADDGSDAAKTLVDVTDTGIADVGPGTATTSTAPIRQQPVRPALQRNSSQPNPPAQPQPTNNQPPDSLSLAQLRRIVSEFPRSEAIAYDFEYSDEGSHEEEIDEWFVYQSWQWHRLNCAREAFDSQWEHDFAARQDEITWDQADDKIQDKFIWQALDGVKASDATPRGAAIGRLTYIVLGRWAETAGSPPIDKPNPRSAATASQLAAIHSGVELIAKLGGIPVIWAALRSTYERLWVDETLRPQGNSLTEAQDELMNLMTIMYFTIQETLTYPDSMGMVRDELLKLEPHLTTFMLTASAKLRWQEVNVIPVAQSLLLLWKSILLEFGGTKEIEDTKLALRETPTDDKEKDLITASPLDYHVFRQEITSKYPAYVPPQPAISLEADNTSLLPPLPNHPTRNNGSNGILPVPPGTQSGGASILHQPVHIATPAPSPPPSPAVGGKGGKKQNYQTNQNFPFMYPPLDATSNSAGGKGAAGLQDFLVGRRWEGSDVPASILEAGELFSRRVRMTRATRQLWEEREKFQKFERGYDPSDDDIQELDLDLDSLALDDDADDDKILEVIEKRERKARGAEIDYGPNRDIDPQVKRRLEAVETFYAAALPQLQSLVIVLMKGVLLNVTACIALPANSQQQSAVAGVNQPRVNGGPAANRSQDNSMGTHSSANQDGTELSLEELDATRGREIESKAATGIILLLMKWLKISHILKFEYLAQLLLDSNYLPLVLKLFAHQDVQQVVDSKTDRLENSFFQFCINAHPAEKVQVEPTEIEGPEEESEDDAAPPPIKRRRSPEEVAAEGSESAIKTEGQIPARPEVDELGYPVNPLPKEPITDFSRRNFFALINYLRIMQKICKNKAHRNLLLVQYKSSNIIRKSLKVPQNELRLYTLKLFKNQVPYCGRKWRQSNMRVITAIYLHCRPELRDEWLAGSDVDAEVEEALPLEQALRSLTHWFNMRRYPDQMAADIREQLRNEQDFFKRELEKLDWGTDVGQADNMNAEWDHQGHGPAY</sequence>
<gene>
    <name evidence="1" type="ORF">F4821DRAFT_237230</name>
</gene>
<accession>A0ACC0D2S2</accession>
<reference evidence="1 2" key="1">
    <citation type="journal article" date="2022" name="New Phytol.">
        <title>Ecological generalism drives hyperdiversity of secondary metabolite gene clusters in xylarialean endophytes.</title>
        <authorList>
            <person name="Franco M.E.E."/>
            <person name="Wisecaver J.H."/>
            <person name="Arnold A.E."/>
            <person name="Ju Y.M."/>
            <person name="Slot J.C."/>
            <person name="Ahrendt S."/>
            <person name="Moore L.P."/>
            <person name="Eastman K.E."/>
            <person name="Scott K."/>
            <person name="Konkel Z."/>
            <person name="Mondo S.J."/>
            <person name="Kuo A."/>
            <person name="Hayes R.D."/>
            <person name="Haridas S."/>
            <person name="Andreopoulos B."/>
            <person name="Riley R."/>
            <person name="LaButti K."/>
            <person name="Pangilinan J."/>
            <person name="Lipzen A."/>
            <person name="Amirebrahimi M."/>
            <person name="Yan J."/>
            <person name="Adam C."/>
            <person name="Keymanesh K."/>
            <person name="Ng V."/>
            <person name="Louie K."/>
            <person name="Northen T."/>
            <person name="Drula E."/>
            <person name="Henrissat B."/>
            <person name="Hsieh H.M."/>
            <person name="Youens-Clark K."/>
            <person name="Lutzoni F."/>
            <person name="Miadlikowska J."/>
            <person name="Eastwood D.C."/>
            <person name="Hamelin R.C."/>
            <person name="Grigoriev I.V."/>
            <person name="U'Ren J.M."/>
        </authorList>
    </citation>
    <scope>NUCLEOTIDE SEQUENCE [LARGE SCALE GENOMIC DNA]</scope>
    <source>
        <strain evidence="1 2">ER1909</strain>
    </source>
</reference>